<keyword evidence="3" id="KW-0547">Nucleotide-binding</keyword>
<evidence type="ECO:0000256" key="1">
    <source>
        <dbReference type="ARBA" id="ARBA00005417"/>
    </source>
</evidence>
<evidence type="ECO:0000256" key="3">
    <source>
        <dbReference type="ARBA" id="ARBA00022741"/>
    </source>
</evidence>
<dbReference type="CDD" id="cd03230">
    <property type="entry name" value="ABC_DR_subfamily_A"/>
    <property type="match status" value="1"/>
</dbReference>
<evidence type="ECO:0000256" key="2">
    <source>
        <dbReference type="ARBA" id="ARBA00022448"/>
    </source>
</evidence>
<dbReference type="Proteomes" id="UP000051733">
    <property type="component" value="Unassembled WGS sequence"/>
</dbReference>
<dbReference type="PANTHER" id="PTHR42711">
    <property type="entry name" value="ABC TRANSPORTER ATP-BINDING PROTEIN"/>
    <property type="match status" value="1"/>
</dbReference>
<reference evidence="6 7" key="1">
    <citation type="journal article" date="2015" name="Genome Announc.">
        <title>Expanding the biotechnology potential of lactobacilli through comparative genomics of 213 strains and associated genera.</title>
        <authorList>
            <person name="Sun Z."/>
            <person name="Harris H.M."/>
            <person name="McCann A."/>
            <person name="Guo C."/>
            <person name="Argimon S."/>
            <person name="Zhang W."/>
            <person name="Yang X."/>
            <person name="Jeffery I.B."/>
            <person name="Cooney J.C."/>
            <person name="Kagawa T.F."/>
            <person name="Liu W."/>
            <person name="Song Y."/>
            <person name="Salvetti E."/>
            <person name="Wrobel A."/>
            <person name="Rasinkangas P."/>
            <person name="Parkhill J."/>
            <person name="Rea M.C."/>
            <person name="O'Sullivan O."/>
            <person name="Ritari J."/>
            <person name="Douillard F.P."/>
            <person name="Paul Ross R."/>
            <person name="Yang R."/>
            <person name="Briner A.E."/>
            <person name="Felis G.E."/>
            <person name="de Vos W.M."/>
            <person name="Barrangou R."/>
            <person name="Klaenhammer T.R."/>
            <person name="Caufield P.W."/>
            <person name="Cui Y."/>
            <person name="Zhang H."/>
            <person name="O'Toole P.W."/>
        </authorList>
    </citation>
    <scope>NUCLEOTIDE SEQUENCE [LARGE SCALE GENOMIC DNA]</scope>
    <source>
        <strain evidence="6 7">DSM 20634</strain>
    </source>
</reference>
<keyword evidence="7" id="KW-1185">Reference proteome</keyword>
<dbReference type="InterPro" id="IPR050763">
    <property type="entry name" value="ABC_transporter_ATP-binding"/>
</dbReference>
<dbReference type="InterPro" id="IPR003593">
    <property type="entry name" value="AAA+_ATPase"/>
</dbReference>
<dbReference type="PANTHER" id="PTHR42711:SF5">
    <property type="entry name" value="ABC TRANSPORTER ATP-BINDING PROTEIN NATA"/>
    <property type="match status" value="1"/>
</dbReference>
<name>A0A0R2AE04_9LACO</name>
<comment type="similarity">
    <text evidence="1">Belongs to the ABC transporter superfamily.</text>
</comment>
<dbReference type="SUPFAM" id="SSF52540">
    <property type="entry name" value="P-loop containing nucleoside triphosphate hydrolases"/>
    <property type="match status" value="1"/>
</dbReference>
<dbReference type="GO" id="GO:0016887">
    <property type="term" value="F:ATP hydrolysis activity"/>
    <property type="evidence" value="ECO:0007669"/>
    <property type="project" value="InterPro"/>
</dbReference>
<dbReference type="GO" id="GO:0005524">
    <property type="term" value="F:ATP binding"/>
    <property type="evidence" value="ECO:0007669"/>
    <property type="project" value="UniProtKB-KW"/>
</dbReference>
<accession>A0A0R2AE04</accession>
<dbReference type="AlphaFoldDB" id="A0A0R2AE04"/>
<dbReference type="Gene3D" id="3.40.50.300">
    <property type="entry name" value="P-loop containing nucleotide triphosphate hydrolases"/>
    <property type="match status" value="1"/>
</dbReference>
<comment type="caution">
    <text evidence="6">The sequence shown here is derived from an EMBL/GenBank/DDBJ whole genome shotgun (WGS) entry which is preliminary data.</text>
</comment>
<sequence length="300" mass="33888">MVMNQMVNTVHLTKDYKKNRGIFDMNLQIKQGEVVGIVGKNGAGKTTTMRTLMGFIHPTDGYSEIRGLNSWSQASKTKRMIGYVPGEIAFPDTKSGETFLNNQLKLLRASKDTYVNDLIQRFKIDLTADIKRMSKGMKQKTALVCAFMTKAPLLLLDEPTTGLDPVMRDAFIDLVLKVKANGTTVFLSSHMFNELERTCDRILFLKDGKVIDVVDQNKFETIHSFQKVKIQTSTSEGFQKILTSFSETSHVNSENHEITVLISNTKVATLLVLLQDIEIDDISFDTQTLDNYFEKELQVK</sequence>
<proteinExistence type="inferred from homology"/>
<evidence type="ECO:0000313" key="6">
    <source>
        <dbReference type="EMBL" id="KRM61942.1"/>
    </source>
</evidence>
<keyword evidence="2" id="KW-0813">Transport</keyword>
<feature type="domain" description="ABC transporter" evidence="5">
    <location>
        <begin position="7"/>
        <end position="232"/>
    </location>
</feature>
<organism evidence="6 7">
    <name type="scientific">Paucilactobacillus vaccinostercus DSM 20634</name>
    <dbReference type="NCBI Taxonomy" id="1423813"/>
    <lineage>
        <taxon>Bacteria</taxon>
        <taxon>Bacillati</taxon>
        <taxon>Bacillota</taxon>
        <taxon>Bacilli</taxon>
        <taxon>Lactobacillales</taxon>
        <taxon>Lactobacillaceae</taxon>
        <taxon>Paucilactobacillus</taxon>
    </lineage>
</organism>
<protein>
    <submittedName>
        <fullName evidence="6">Polyketide transporter ATPase component</fullName>
    </submittedName>
</protein>
<dbReference type="InterPro" id="IPR003439">
    <property type="entry name" value="ABC_transporter-like_ATP-bd"/>
</dbReference>
<evidence type="ECO:0000259" key="5">
    <source>
        <dbReference type="PROSITE" id="PS50893"/>
    </source>
</evidence>
<keyword evidence="4" id="KW-0067">ATP-binding</keyword>
<dbReference type="STRING" id="1423813.FC26_GL001013"/>
<dbReference type="InterPro" id="IPR027417">
    <property type="entry name" value="P-loop_NTPase"/>
</dbReference>
<dbReference type="EMBL" id="AYYY01000014">
    <property type="protein sequence ID" value="KRM61942.1"/>
    <property type="molecule type" value="Genomic_DNA"/>
</dbReference>
<evidence type="ECO:0000313" key="7">
    <source>
        <dbReference type="Proteomes" id="UP000051733"/>
    </source>
</evidence>
<evidence type="ECO:0000256" key="4">
    <source>
        <dbReference type="ARBA" id="ARBA00022840"/>
    </source>
</evidence>
<gene>
    <name evidence="6" type="ORF">FC26_GL001013</name>
</gene>
<dbReference type="SMART" id="SM00382">
    <property type="entry name" value="AAA"/>
    <property type="match status" value="1"/>
</dbReference>
<dbReference type="Pfam" id="PF00005">
    <property type="entry name" value="ABC_tran"/>
    <property type="match status" value="1"/>
</dbReference>
<dbReference type="PATRIC" id="fig|1423813.3.peg.1037"/>
<dbReference type="PROSITE" id="PS50893">
    <property type="entry name" value="ABC_TRANSPORTER_2"/>
    <property type="match status" value="1"/>
</dbReference>